<dbReference type="EMBL" id="CP108036">
    <property type="protein sequence ID" value="WUN83479.1"/>
    <property type="molecule type" value="Genomic_DNA"/>
</dbReference>
<protein>
    <recommendedName>
        <fullName evidence="6">DUF1775 domain-containing protein</fullName>
    </recommendedName>
</protein>
<feature type="compositionally biased region" description="Low complexity" evidence="1">
    <location>
        <begin position="127"/>
        <end position="185"/>
    </location>
</feature>
<evidence type="ECO:0000313" key="5">
    <source>
        <dbReference type="Proteomes" id="UP001432312"/>
    </source>
</evidence>
<evidence type="ECO:0000256" key="3">
    <source>
        <dbReference type="SAM" id="SignalP"/>
    </source>
</evidence>
<dbReference type="RefSeq" id="WP_031148018.1">
    <property type="nucleotide sequence ID" value="NZ_CP108036.1"/>
</dbReference>
<keyword evidence="2" id="KW-1133">Transmembrane helix</keyword>
<keyword evidence="5" id="KW-1185">Reference proteome</keyword>
<evidence type="ECO:0000256" key="1">
    <source>
        <dbReference type="SAM" id="MobiDB-lite"/>
    </source>
</evidence>
<evidence type="ECO:0000256" key="2">
    <source>
        <dbReference type="SAM" id="Phobius"/>
    </source>
</evidence>
<feature type="transmembrane region" description="Helical" evidence="2">
    <location>
        <begin position="191"/>
        <end position="213"/>
    </location>
</feature>
<feature type="region of interest" description="Disordered" evidence="1">
    <location>
        <begin position="124"/>
        <end position="185"/>
    </location>
</feature>
<evidence type="ECO:0000313" key="4">
    <source>
        <dbReference type="EMBL" id="WUN83479.1"/>
    </source>
</evidence>
<name>A0ABZ1QLM1_9ACTN</name>
<feature type="signal peptide" evidence="3">
    <location>
        <begin position="1"/>
        <end position="26"/>
    </location>
</feature>
<organism evidence="4 5">
    <name type="scientific">Streptomyces erythrochromogenes</name>
    <dbReference type="NCBI Taxonomy" id="285574"/>
    <lineage>
        <taxon>Bacteria</taxon>
        <taxon>Bacillati</taxon>
        <taxon>Actinomycetota</taxon>
        <taxon>Actinomycetes</taxon>
        <taxon>Kitasatosporales</taxon>
        <taxon>Streptomycetaceae</taxon>
        <taxon>Streptomyces</taxon>
    </lineage>
</organism>
<reference evidence="4" key="1">
    <citation type="submission" date="2022-10" db="EMBL/GenBank/DDBJ databases">
        <title>The complete genomes of actinobacterial strains from the NBC collection.</title>
        <authorList>
            <person name="Joergensen T.S."/>
            <person name="Alvarez Arevalo M."/>
            <person name="Sterndorff E.B."/>
            <person name="Faurdal D."/>
            <person name="Vuksanovic O."/>
            <person name="Mourched A.-S."/>
            <person name="Charusanti P."/>
            <person name="Shaw S."/>
            <person name="Blin K."/>
            <person name="Weber T."/>
        </authorList>
    </citation>
    <scope>NUCLEOTIDE SEQUENCE</scope>
    <source>
        <strain evidence="4">NBC_00303</strain>
    </source>
</reference>
<keyword evidence="2" id="KW-0812">Transmembrane</keyword>
<proteinExistence type="predicted"/>
<keyword evidence="3" id="KW-0732">Signal</keyword>
<keyword evidence="2" id="KW-0472">Membrane</keyword>
<dbReference type="GeneID" id="95501615"/>
<feature type="chain" id="PRO_5045309116" description="DUF1775 domain-containing protein" evidence="3">
    <location>
        <begin position="27"/>
        <end position="225"/>
    </location>
</feature>
<evidence type="ECO:0008006" key="6">
    <source>
        <dbReference type="Google" id="ProtNLM"/>
    </source>
</evidence>
<accession>A0ABZ1QLM1</accession>
<dbReference type="Proteomes" id="UP001432312">
    <property type="component" value="Chromosome"/>
</dbReference>
<sequence length="225" mass="22114">MRIRIVLSATLTALGLMFLIPAAAHAHGDTLKVVVTGQRAGHVTTDITWENDGDAIDENVAATVNAVSVDGTRTMGPWRLVRDPAAAPAGWTTAETLPPGSWKVTVEVGFPALGKGELEVGVPVVDPAPTTGAGTTGATTGGTPAVSAPTPDAASASASGSGSAAATSADASSPAPAPSGTQAASGADGAAVWWTTAGVAVTALAGAGVGLLLRRRRMRGACRTS</sequence>
<gene>
    <name evidence="4" type="ORF">OHA91_36215</name>
</gene>